<dbReference type="GO" id="GO:0003723">
    <property type="term" value="F:RNA binding"/>
    <property type="evidence" value="ECO:0007669"/>
    <property type="project" value="UniProtKB-UniRule"/>
</dbReference>
<feature type="region of interest" description="Disordered" evidence="14">
    <location>
        <begin position="270"/>
        <end position="341"/>
    </location>
</feature>
<dbReference type="GO" id="GO:1990904">
    <property type="term" value="C:ribonucleoprotein complex"/>
    <property type="evidence" value="ECO:0007669"/>
    <property type="project" value="UniProtKB-UniRule"/>
</dbReference>
<dbReference type="CDD" id="cd07323">
    <property type="entry name" value="LAM"/>
    <property type="match status" value="1"/>
</dbReference>
<evidence type="ECO:0000256" key="5">
    <source>
        <dbReference type="ARBA" id="ARBA00022782"/>
    </source>
</evidence>
<comment type="similarity">
    <text evidence="2">Belongs to the LARP7 family.</text>
</comment>
<feature type="region of interest" description="Disordered" evidence="14">
    <location>
        <begin position="509"/>
        <end position="568"/>
    </location>
</feature>
<dbReference type="CDD" id="cd12542">
    <property type="entry name" value="RRM2_LARP7"/>
    <property type="match status" value="1"/>
</dbReference>
<feature type="compositionally biased region" description="Acidic residues" evidence="14">
    <location>
        <begin position="303"/>
        <end position="316"/>
    </location>
</feature>
<dbReference type="GO" id="GO:0008380">
    <property type="term" value="P:RNA splicing"/>
    <property type="evidence" value="ECO:0007669"/>
    <property type="project" value="UniProtKB-KW"/>
</dbReference>
<sequence length="568" mass="64556">MSESKELKRPIKNELNDEEADQPSAKRVKKLAETAAKKGDDAESDASHRHSSKDENAIKDETTDQSSNKEGNNDGATKSVKKKGRKRKKMLHASIRSQMEFYFSDANLSKDRFMQNEIKDGPEVPLEVFMNFNKVKALTDDVKEIAKALQYSTVLKVSEDGRKVSRITPFKPRSKEEIENCTIYVEHLPPNATIEWVTNVFTEFGKVTYVSLPKLKDPSRIKGFAFVEFEEPDSAIKAVKAYHAADAYASLSENPGQLCSIKTFNEENQIEDPGVTTVVQKESDDKEDDENEEPEKKKKKVDQDEESATVADEDEQAQTSNKSGKNNSKNKVKKQSSASSLKDEIHLETQILSLQAMSKKEWKKLRNKYLDMQRKCLKQMRINARRQTYDNSREKGDDKSAEFIPRQEKTRAESPKVVIETPAPDFQPGLIVKIVLDEPISDAKRFKNQVKCQDGVSYVEAQDCSLTAFVRCTDAPAAESLVGKKIWSHSEVLQGDEEREYWRKIEENRVKKRDKSSSNRSRKSGAERAKQKKLMTTEEPSIDADMPGFPSRAAQHRSLHIRFDDSDN</sequence>
<dbReference type="InterPro" id="IPR036388">
    <property type="entry name" value="WH-like_DNA-bd_sf"/>
</dbReference>
<feature type="region of interest" description="Disordered" evidence="14">
    <location>
        <begin position="1"/>
        <end position="90"/>
    </location>
</feature>
<dbReference type="GO" id="GO:0005654">
    <property type="term" value="C:nucleoplasm"/>
    <property type="evidence" value="ECO:0007669"/>
    <property type="project" value="UniProtKB-SubCell"/>
</dbReference>
<evidence type="ECO:0000313" key="18">
    <source>
        <dbReference type="EMBL" id="CAG4635044.1"/>
    </source>
</evidence>
<dbReference type="PRINTS" id="PR00302">
    <property type="entry name" value="LUPUSLA"/>
</dbReference>
<evidence type="ECO:0000256" key="4">
    <source>
        <dbReference type="ARBA" id="ARBA00022664"/>
    </source>
</evidence>
<dbReference type="InterPro" id="IPR012677">
    <property type="entry name" value="Nucleotide-bd_a/b_plait_sf"/>
</dbReference>
<dbReference type="Gene3D" id="1.10.10.10">
    <property type="entry name" value="Winged helix-like DNA-binding domain superfamily/Winged helix DNA-binding domain"/>
    <property type="match status" value="1"/>
</dbReference>
<keyword evidence="6" id="KW-0744">Spermatogenesis</keyword>
<keyword evidence="9" id="KW-0804">Transcription</keyword>
<keyword evidence="7 13" id="KW-0694">RNA-binding</keyword>
<keyword evidence="10" id="KW-0508">mRNA splicing</keyword>
<evidence type="ECO:0000256" key="11">
    <source>
        <dbReference type="ARBA" id="ARBA00023242"/>
    </source>
</evidence>
<dbReference type="InterPro" id="IPR014886">
    <property type="entry name" value="La_xRRM"/>
</dbReference>
<evidence type="ECO:0000256" key="9">
    <source>
        <dbReference type="ARBA" id="ARBA00023163"/>
    </source>
</evidence>
<proteinExistence type="inferred from homology"/>
<feature type="domain" description="HTH La-type RNA-binding" evidence="16">
    <location>
        <begin position="85"/>
        <end position="175"/>
    </location>
</feature>
<evidence type="ECO:0000256" key="8">
    <source>
        <dbReference type="ARBA" id="ARBA00023015"/>
    </source>
</evidence>
<dbReference type="GO" id="GO:0006397">
    <property type="term" value="P:mRNA processing"/>
    <property type="evidence" value="ECO:0007669"/>
    <property type="project" value="UniProtKB-KW"/>
</dbReference>
<feature type="domain" description="RRM" evidence="15">
    <location>
        <begin position="181"/>
        <end position="266"/>
    </location>
</feature>
<evidence type="ECO:0000256" key="13">
    <source>
        <dbReference type="PROSITE-ProRule" id="PRU00332"/>
    </source>
</evidence>
<dbReference type="PANTHER" id="PTHR22792:SF62">
    <property type="entry name" value="LA-RELATED PROTEIN 7"/>
    <property type="match status" value="1"/>
</dbReference>
<keyword evidence="5" id="KW-0221">Differentiation</keyword>
<dbReference type="EMBL" id="OC978389">
    <property type="protein sequence ID" value="CAG4635044.1"/>
    <property type="molecule type" value="Genomic_DNA"/>
</dbReference>
<dbReference type="SUPFAM" id="SSF54928">
    <property type="entry name" value="RNA-binding domain, RBD"/>
    <property type="match status" value="1"/>
</dbReference>
<dbReference type="InterPro" id="IPR006630">
    <property type="entry name" value="La_HTH"/>
</dbReference>
<evidence type="ECO:0000259" key="15">
    <source>
        <dbReference type="PROSITE" id="PS50102"/>
    </source>
</evidence>
<feature type="compositionally biased region" description="Basic and acidic residues" evidence="14">
    <location>
        <begin position="30"/>
        <end position="62"/>
    </location>
</feature>
<name>A0A9N6WRA8_9CRUS</name>
<dbReference type="GO" id="GO:0007283">
    <property type="term" value="P:spermatogenesis"/>
    <property type="evidence" value="ECO:0007669"/>
    <property type="project" value="UniProtKB-KW"/>
</dbReference>
<dbReference type="InterPro" id="IPR036390">
    <property type="entry name" value="WH_DNA-bd_sf"/>
</dbReference>
<dbReference type="SMART" id="SM00715">
    <property type="entry name" value="LA"/>
    <property type="match status" value="1"/>
</dbReference>
<evidence type="ECO:0000256" key="6">
    <source>
        <dbReference type="ARBA" id="ARBA00022871"/>
    </source>
</evidence>
<evidence type="ECO:0000256" key="3">
    <source>
        <dbReference type="ARBA" id="ARBA00015867"/>
    </source>
</evidence>
<dbReference type="PANTHER" id="PTHR22792">
    <property type="entry name" value="LUPUS LA PROTEIN-RELATED"/>
    <property type="match status" value="1"/>
</dbReference>
<dbReference type="PROSITE" id="PS50102">
    <property type="entry name" value="RRM"/>
    <property type="match status" value="1"/>
</dbReference>
<dbReference type="Pfam" id="PF05383">
    <property type="entry name" value="La"/>
    <property type="match status" value="1"/>
</dbReference>
<dbReference type="CDD" id="cd12290">
    <property type="entry name" value="RRM1_LARP7"/>
    <property type="match status" value="1"/>
</dbReference>
<dbReference type="InterPro" id="IPR034887">
    <property type="entry name" value="LARP7_RRM1"/>
</dbReference>
<dbReference type="PROSITE" id="PS50961">
    <property type="entry name" value="HTH_LA"/>
    <property type="match status" value="1"/>
</dbReference>
<keyword evidence="11" id="KW-0539">Nucleus</keyword>
<protein>
    <recommendedName>
        <fullName evidence="3">La-related protein 7</fullName>
    </recommendedName>
    <alternativeName>
        <fullName evidence="12">La ribonucleoprotein domain family member 7</fullName>
    </alternativeName>
</protein>
<dbReference type="InterPro" id="IPR045180">
    <property type="entry name" value="La_dom_prot"/>
</dbReference>
<reference evidence="18" key="1">
    <citation type="submission" date="2021-04" db="EMBL/GenBank/DDBJ databases">
        <authorList>
            <person name="Cornetti L."/>
        </authorList>
    </citation>
    <scope>NUCLEOTIDE SEQUENCE</scope>
</reference>
<evidence type="ECO:0000256" key="1">
    <source>
        <dbReference type="ARBA" id="ARBA00004642"/>
    </source>
</evidence>
<dbReference type="Pfam" id="PF08777">
    <property type="entry name" value="RRM_3"/>
    <property type="match status" value="1"/>
</dbReference>
<evidence type="ECO:0000256" key="14">
    <source>
        <dbReference type="SAM" id="MobiDB-lite"/>
    </source>
</evidence>
<organism evidence="18">
    <name type="scientific">Alona affinis</name>
    <dbReference type="NCBI Taxonomy" id="381656"/>
    <lineage>
        <taxon>Eukaryota</taxon>
        <taxon>Metazoa</taxon>
        <taxon>Ecdysozoa</taxon>
        <taxon>Arthropoda</taxon>
        <taxon>Crustacea</taxon>
        <taxon>Branchiopoda</taxon>
        <taxon>Diplostraca</taxon>
        <taxon>Cladocera</taxon>
        <taxon>Anomopoda</taxon>
        <taxon>Chydoridae</taxon>
        <taxon>Alona</taxon>
    </lineage>
</organism>
<evidence type="ECO:0000256" key="10">
    <source>
        <dbReference type="ARBA" id="ARBA00023187"/>
    </source>
</evidence>
<dbReference type="Gene3D" id="3.30.70.330">
    <property type="match status" value="2"/>
</dbReference>
<dbReference type="PROSITE" id="PS51939">
    <property type="entry name" value="XRRM"/>
    <property type="match status" value="1"/>
</dbReference>
<evidence type="ECO:0000256" key="2">
    <source>
        <dbReference type="ARBA" id="ARBA00008680"/>
    </source>
</evidence>
<feature type="domain" description="XRRM" evidence="17">
    <location>
        <begin position="425"/>
        <end position="531"/>
    </location>
</feature>
<comment type="subcellular location">
    <subcellularLocation>
        <location evidence="1">Nucleus</location>
        <location evidence="1">Nucleoplasm</location>
    </subcellularLocation>
</comment>
<dbReference type="InterPro" id="IPR002344">
    <property type="entry name" value="Lupus_La"/>
</dbReference>
<dbReference type="InterPro" id="IPR035979">
    <property type="entry name" value="RBD_domain_sf"/>
</dbReference>
<dbReference type="InterPro" id="IPR034910">
    <property type="entry name" value="LARP7_RRM2"/>
</dbReference>
<feature type="compositionally biased region" description="Basic residues" evidence="14">
    <location>
        <begin position="79"/>
        <end position="90"/>
    </location>
</feature>
<accession>A0A9N6WRA8</accession>
<evidence type="ECO:0000256" key="7">
    <source>
        <dbReference type="ARBA" id="ARBA00022884"/>
    </source>
</evidence>
<dbReference type="Pfam" id="PF00076">
    <property type="entry name" value="RRM_1"/>
    <property type="match status" value="1"/>
</dbReference>
<dbReference type="GO" id="GO:0030154">
    <property type="term" value="P:cell differentiation"/>
    <property type="evidence" value="ECO:0007669"/>
    <property type="project" value="UniProtKB-KW"/>
</dbReference>
<dbReference type="InterPro" id="IPR000504">
    <property type="entry name" value="RRM_dom"/>
</dbReference>
<feature type="compositionally biased region" description="Basic and acidic residues" evidence="14">
    <location>
        <begin position="1"/>
        <end position="15"/>
    </location>
</feature>
<keyword evidence="4" id="KW-0507">mRNA processing</keyword>
<evidence type="ECO:0000259" key="16">
    <source>
        <dbReference type="PROSITE" id="PS50961"/>
    </source>
</evidence>
<dbReference type="SMART" id="SM00360">
    <property type="entry name" value="RRM"/>
    <property type="match status" value="1"/>
</dbReference>
<feature type="compositionally biased region" description="Polar residues" evidence="14">
    <location>
        <begin position="64"/>
        <end position="76"/>
    </location>
</feature>
<dbReference type="SUPFAM" id="SSF46785">
    <property type="entry name" value="Winged helix' DNA-binding domain"/>
    <property type="match status" value="1"/>
</dbReference>
<evidence type="ECO:0000256" key="12">
    <source>
        <dbReference type="ARBA" id="ARBA00029640"/>
    </source>
</evidence>
<keyword evidence="8" id="KW-0805">Transcription regulation</keyword>
<evidence type="ECO:0000259" key="17">
    <source>
        <dbReference type="PROSITE" id="PS51939"/>
    </source>
</evidence>
<gene>
    <name evidence="18" type="primary">EOG090X0CQA</name>
</gene>
<dbReference type="AlphaFoldDB" id="A0A9N6WRA8"/>